<protein>
    <recommendedName>
        <fullName evidence="4">40S ribosomal protein S24</fullName>
    </recommendedName>
</protein>
<dbReference type="PROSITE" id="PS00529">
    <property type="entry name" value="RIBOSOMAL_S24E"/>
    <property type="match status" value="1"/>
</dbReference>
<dbReference type="InterPro" id="IPR018098">
    <property type="entry name" value="Ribosomal_eS24_CS"/>
</dbReference>
<dbReference type="InterPro" id="IPR053709">
    <property type="entry name" value="eRP_eS24_sf"/>
</dbReference>
<dbReference type="GO" id="GO:0006412">
    <property type="term" value="P:translation"/>
    <property type="evidence" value="ECO:0007669"/>
    <property type="project" value="InterPro"/>
</dbReference>
<evidence type="ECO:0000256" key="2">
    <source>
        <dbReference type="ARBA" id="ARBA00022980"/>
    </source>
</evidence>
<dbReference type="RefSeq" id="XP_045960406.1">
    <property type="nucleotide sequence ID" value="XM_046102627.1"/>
</dbReference>
<evidence type="ECO:0000256" key="3">
    <source>
        <dbReference type="ARBA" id="ARBA00023274"/>
    </source>
</evidence>
<proteinExistence type="inferred from homology"/>
<name>A0A9P8UQA0_9PEZI</name>
<comment type="similarity">
    <text evidence="1 4">Belongs to the eukaryotic ribosomal protein eS24 family.</text>
</comment>
<evidence type="ECO:0000313" key="6">
    <source>
        <dbReference type="EMBL" id="KAH6656141.1"/>
    </source>
</evidence>
<keyword evidence="3" id="KW-0687">Ribonucleoprotein</keyword>
<keyword evidence="7" id="KW-1185">Reference proteome</keyword>
<dbReference type="EMBL" id="JAGPXC010000003">
    <property type="protein sequence ID" value="KAH6656141.1"/>
    <property type="molecule type" value="Genomic_DNA"/>
</dbReference>
<comment type="caution">
    <text evidence="6">The sequence shown here is derived from an EMBL/GenBank/DDBJ whole genome shotgun (WGS) entry which is preliminary data.</text>
</comment>
<dbReference type="PANTHER" id="PTHR10496">
    <property type="entry name" value="40S RIBOSOMAL PROTEIN S24"/>
    <property type="match status" value="1"/>
</dbReference>
<sequence>MADSDSPVTLRTRKFIRNPLLGRKQMVVDILHPGRANISKDQLREKISALYKAQKEQISVFGLRTQFGGGKTTGFALVYDSPEAMKKFEPLYRLVRVGLGTKPERASRQQRMLSFHLWSLPWTAPSDLILSLHRQAAQEPTKDPAWYGQGQGRQGQEGEINGSLFFEQGKGVWSFRGLGLALGIVFGWHLCITWWWFQATGMDVNTTRSVHTLVSGFLNLQLVDSVSHEAFRNEFDDFLPFLDSIYARNVCSHGQLA</sequence>
<evidence type="ECO:0000313" key="7">
    <source>
        <dbReference type="Proteomes" id="UP000758603"/>
    </source>
</evidence>
<keyword evidence="5" id="KW-0472">Membrane</keyword>
<keyword evidence="5" id="KW-0812">Transmembrane</keyword>
<dbReference type="GO" id="GO:1990904">
    <property type="term" value="C:ribonucleoprotein complex"/>
    <property type="evidence" value="ECO:0007669"/>
    <property type="project" value="UniProtKB-KW"/>
</dbReference>
<dbReference type="Gene3D" id="3.30.70.3370">
    <property type="match status" value="1"/>
</dbReference>
<evidence type="ECO:0000256" key="1">
    <source>
        <dbReference type="ARBA" id="ARBA00009680"/>
    </source>
</evidence>
<evidence type="ECO:0000256" key="4">
    <source>
        <dbReference type="RuleBase" id="RU004383"/>
    </source>
</evidence>
<gene>
    <name evidence="6" type="ORF">BKA67DRAFT_562738</name>
</gene>
<dbReference type="InterPro" id="IPR001976">
    <property type="entry name" value="Ribosomal_eS24"/>
</dbReference>
<dbReference type="SUPFAM" id="SSF54189">
    <property type="entry name" value="Ribosomal proteins S24e, L23 and L15e"/>
    <property type="match status" value="1"/>
</dbReference>
<reference evidence="6" key="1">
    <citation type="journal article" date="2021" name="Nat. Commun.">
        <title>Genetic determinants of endophytism in the Arabidopsis root mycobiome.</title>
        <authorList>
            <person name="Mesny F."/>
            <person name="Miyauchi S."/>
            <person name="Thiergart T."/>
            <person name="Pickel B."/>
            <person name="Atanasova L."/>
            <person name="Karlsson M."/>
            <person name="Huettel B."/>
            <person name="Barry K.W."/>
            <person name="Haridas S."/>
            <person name="Chen C."/>
            <person name="Bauer D."/>
            <person name="Andreopoulos W."/>
            <person name="Pangilinan J."/>
            <person name="LaButti K."/>
            <person name="Riley R."/>
            <person name="Lipzen A."/>
            <person name="Clum A."/>
            <person name="Drula E."/>
            <person name="Henrissat B."/>
            <person name="Kohler A."/>
            <person name="Grigoriev I.V."/>
            <person name="Martin F.M."/>
            <person name="Hacquard S."/>
        </authorList>
    </citation>
    <scope>NUCLEOTIDE SEQUENCE</scope>
    <source>
        <strain evidence="6">MPI-SDFR-AT-0073</strain>
    </source>
</reference>
<dbReference type="Pfam" id="PF01282">
    <property type="entry name" value="Ribosomal_S24e"/>
    <property type="match status" value="1"/>
</dbReference>
<dbReference type="InterPro" id="IPR012678">
    <property type="entry name" value="Ribosomal_uL23/eL15/eS24_sf"/>
</dbReference>
<dbReference type="GO" id="GO:0005840">
    <property type="term" value="C:ribosome"/>
    <property type="evidence" value="ECO:0007669"/>
    <property type="project" value="UniProtKB-KW"/>
</dbReference>
<evidence type="ECO:0000256" key="5">
    <source>
        <dbReference type="SAM" id="Phobius"/>
    </source>
</evidence>
<keyword evidence="2 6" id="KW-0689">Ribosomal protein</keyword>
<dbReference type="OrthoDB" id="5571754at2759"/>
<feature type="transmembrane region" description="Helical" evidence="5">
    <location>
        <begin position="178"/>
        <end position="197"/>
    </location>
</feature>
<organism evidence="6 7">
    <name type="scientific">Truncatella angustata</name>
    <dbReference type="NCBI Taxonomy" id="152316"/>
    <lineage>
        <taxon>Eukaryota</taxon>
        <taxon>Fungi</taxon>
        <taxon>Dikarya</taxon>
        <taxon>Ascomycota</taxon>
        <taxon>Pezizomycotina</taxon>
        <taxon>Sordariomycetes</taxon>
        <taxon>Xylariomycetidae</taxon>
        <taxon>Amphisphaeriales</taxon>
        <taxon>Sporocadaceae</taxon>
        <taxon>Truncatella</taxon>
    </lineage>
</organism>
<dbReference type="HAMAP" id="MF_00545">
    <property type="entry name" value="Ribosomal_eS24"/>
    <property type="match status" value="1"/>
</dbReference>
<accession>A0A9P8UQA0</accession>
<dbReference type="Proteomes" id="UP000758603">
    <property type="component" value="Unassembled WGS sequence"/>
</dbReference>
<keyword evidence="5" id="KW-1133">Transmembrane helix</keyword>
<dbReference type="GO" id="GO:0003735">
    <property type="term" value="F:structural constituent of ribosome"/>
    <property type="evidence" value="ECO:0007669"/>
    <property type="project" value="InterPro"/>
</dbReference>
<dbReference type="GeneID" id="70131519"/>
<dbReference type="AlphaFoldDB" id="A0A9P8UQA0"/>